<keyword evidence="1" id="KW-0812">Transmembrane</keyword>
<dbReference type="PANTHER" id="PTHR35041:SF3">
    <property type="entry name" value="FORMYLMETHIONINE DEFORMYLASE-LIKE PROTEIN"/>
    <property type="match status" value="1"/>
</dbReference>
<gene>
    <name evidence="2" type="ORF">PAC_18747</name>
</gene>
<feature type="transmembrane region" description="Helical" evidence="1">
    <location>
        <begin position="499"/>
        <end position="524"/>
    </location>
</feature>
<sequence length="640" mass="70481">MILFTLADLGLAIGHHEYYSALNRALVGSNERQQWARNIGNIFAVLFVATLHAANSSAYNQYFWVVVREKGFSIAALDKLFSLTSDPSGFFRLEVLGKATVATLLACATWMMAWAGVLPPGTLTVVPGIVNEQHSVSMSTFDWSSTSWTVAGIHKDPSAVVISVGNRAAEAMEIIPVTPLAANSSYMIPIQDHTCNSTSLRIFTNATSGNATADLANGQNMLFYAAFDPTMRIWFHGTDDDDDPFGIGPERDPDLYNDWHVSLPADFLDTSGYLVADDDAPDYVWRMVPRQLWIQTAEKSILCTLGNGTRDVNFAFVDGVQTITYGPLQDFEALFVPLLSYLSGMNEEIFLYVSVYMSLINMLNGNVTTTIPAWQAGLPQSVYTESINDHSSRILLTGLDACDDFTQSTFNLHPLHANETELGNNTPASIFRYEGIYPDPLFMKPGWMCRNRTLDRVIEDLATNITISMMTSPQLLKPNSTSATVSFSPTRNVYNYNPFYLFFSYGLALLFTLFSLTLGLYAFISNGLDLLSKGNSLGALPKNKSMKKVRLRFGGVDSGEEYAAFGAVERVRKLRRGMFDCFQVEGSKLSLAGLMPNHGLGTRKFKDIGSREKCTQIALRPCAPRCEDGSSPSNNSSTTG</sequence>
<evidence type="ECO:0000256" key="1">
    <source>
        <dbReference type="SAM" id="Phobius"/>
    </source>
</evidence>
<dbReference type="AlphaFoldDB" id="A0A1L7XV15"/>
<dbReference type="EMBL" id="FJOG01000060">
    <property type="protein sequence ID" value="CZR68847.1"/>
    <property type="molecule type" value="Genomic_DNA"/>
</dbReference>
<evidence type="ECO:0000313" key="2">
    <source>
        <dbReference type="EMBL" id="CZR68847.1"/>
    </source>
</evidence>
<organism evidence="2 3">
    <name type="scientific">Phialocephala subalpina</name>
    <dbReference type="NCBI Taxonomy" id="576137"/>
    <lineage>
        <taxon>Eukaryota</taxon>
        <taxon>Fungi</taxon>
        <taxon>Dikarya</taxon>
        <taxon>Ascomycota</taxon>
        <taxon>Pezizomycotina</taxon>
        <taxon>Leotiomycetes</taxon>
        <taxon>Helotiales</taxon>
        <taxon>Mollisiaceae</taxon>
        <taxon>Phialocephala</taxon>
        <taxon>Phialocephala fortinii species complex</taxon>
    </lineage>
</organism>
<keyword evidence="1" id="KW-1133">Transmembrane helix</keyword>
<dbReference type="STRING" id="576137.A0A1L7XV15"/>
<proteinExistence type="predicted"/>
<protein>
    <submittedName>
        <fullName evidence="2">Uncharacterized protein</fullName>
    </submittedName>
</protein>
<dbReference type="PANTHER" id="PTHR35041">
    <property type="entry name" value="MEDIATOR OF RNA POLYMERASE II TRANSCRIPTION SUBUNIT 1"/>
    <property type="match status" value="1"/>
</dbReference>
<evidence type="ECO:0000313" key="3">
    <source>
        <dbReference type="Proteomes" id="UP000184330"/>
    </source>
</evidence>
<keyword evidence="1" id="KW-0472">Membrane</keyword>
<name>A0A1L7XV15_9HELO</name>
<dbReference type="Proteomes" id="UP000184330">
    <property type="component" value="Unassembled WGS sequence"/>
</dbReference>
<keyword evidence="3" id="KW-1185">Reference proteome</keyword>
<dbReference type="OrthoDB" id="5322539at2759"/>
<accession>A0A1L7XV15</accession>
<reference evidence="2 3" key="1">
    <citation type="submission" date="2016-03" db="EMBL/GenBank/DDBJ databases">
        <authorList>
            <person name="Ploux O."/>
        </authorList>
    </citation>
    <scope>NUCLEOTIDE SEQUENCE [LARGE SCALE GENOMIC DNA]</scope>
    <source>
        <strain evidence="2 3">UAMH 11012</strain>
    </source>
</reference>